<dbReference type="AlphaFoldDB" id="A0A975B133"/>
<evidence type="ECO:0000313" key="3">
    <source>
        <dbReference type="Proteomes" id="UP000671852"/>
    </source>
</evidence>
<dbReference type="Proteomes" id="UP000671852">
    <property type="component" value="Chromosome"/>
</dbReference>
<dbReference type="GO" id="GO:0007165">
    <property type="term" value="P:signal transduction"/>
    <property type="evidence" value="ECO:0007669"/>
    <property type="project" value="InterPro"/>
</dbReference>
<dbReference type="Pfam" id="PF13676">
    <property type="entry name" value="TIR_2"/>
    <property type="match status" value="1"/>
</dbReference>
<gene>
    <name evidence="2" type="ORF">GJV85_08735</name>
</gene>
<reference evidence="2" key="2">
    <citation type="submission" date="2021-04" db="EMBL/GenBank/DDBJ databases">
        <title>Isolation and characterization of a novel species of the genus Sulfurimonas.</title>
        <authorList>
            <person name="Fukui M."/>
        </authorList>
    </citation>
    <scope>NUCLEOTIDE SEQUENCE</scope>
    <source>
        <strain evidence="2">H1576</strain>
    </source>
</reference>
<sequence length="549" mass="64893">MIFISYSTKDLRVAQKINDGFLSQNTKTWFADENIKTSENYSAAITSAIKEASCIVLVFSQNANGSQHIPRELDLATKYQKKIFPVRIEDCEPEEGMEYFLSTVQWFNAFDDSEEKVETFVTNTLKQLGLVYDNRKYIDEDNIDEFCVQHFKLMGYKLALYNRENWKSVGSVKSAIKKEPKKESQILNYLEEHNAIYAYKEKKSLIIIPKYLQKATTTYYKAIEASYFYDAREVIYSSSFLESTQEKFHLDMKDDNIDFKKRSLIVDSFRQLEYKELIKKSLLPILFYQYVKHPPKYKEAKYALPFTGEYKDGEKLPNLFLNFSMFPNWWGATKDRLEDIRGNYYKGFTDAYKELLYTEKFQKIVSSAQQYNHYNGRLAETLAEVFFNKNNLVVQSFGVEHIVGNALNFIEKTNDVENQESKKVMSRFMSSPDLLILKLNEQNQMINSFFFDVKYRNFSSEEEFNESLTKNQDLYKHAKKYHVNWDEVYLFLFAHFRDEKRTEVYILNVGEVSKGKVKSPPNIQKNTDFFWLDDKSVTDLYKYANLIWH</sequence>
<proteinExistence type="predicted"/>
<dbReference type="RefSeq" id="WP_207561010.1">
    <property type="nucleotide sequence ID" value="NZ_CP046072.1"/>
</dbReference>
<evidence type="ECO:0000259" key="1">
    <source>
        <dbReference type="PROSITE" id="PS50104"/>
    </source>
</evidence>
<dbReference type="EMBL" id="CP046072">
    <property type="protein sequence ID" value="QSZ42193.1"/>
    <property type="molecule type" value="Genomic_DNA"/>
</dbReference>
<feature type="domain" description="TIR" evidence="1">
    <location>
        <begin position="1"/>
        <end position="128"/>
    </location>
</feature>
<dbReference type="InterPro" id="IPR035897">
    <property type="entry name" value="Toll_tir_struct_dom_sf"/>
</dbReference>
<organism evidence="2 3">
    <name type="scientific">Sulfurimonas aquatica</name>
    <dbReference type="NCBI Taxonomy" id="2672570"/>
    <lineage>
        <taxon>Bacteria</taxon>
        <taxon>Pseudomonadati</taxon>
        <taxon>Campylobacterota</taxon>
        <taxon>Epsilonproteobacteria</taxon>
        <taxon>Campylobacterales</taxon>
        <taxon>Sulfurimonadaceae</taxon>
        <taxon>Sulfurimonas</taxon>
    </lineage>
</organism>
<dbReference type="InterPro" id="IPR000157">
    <property type="entry name" value="TIR_dom"/>
</dbReference>
<keyword evidence="3" id="KW-1185">Reference proteome</keyword>
<reference evidence="2" key="1">
    <citation type="submission" date="2019-11" db="EMBL/GenBank/DDBJ databases">
        <authorList>
            <person name="Kojima H."/>
        </authorList>
    </citation>
    <scope>NUCLEOTIDE SEQUENCE</scope>
    <source>
        <strain evidence="2">H1576</strain>
    </source>
</reference>
<accession>A0A975B133</accession>
<name>A0A975B133_9BACT</name>
<dbReference type="SUPFAM" id="SSF52200">
    <property type="entry name" value="Toll/Interleukin receptor TIR domain"/>
    <property type="match status" value="1"/>
</dbReference>
<evidence type="ECO:0000313" key="2">
    <source>
        <dbReference type="EMBL" id="QSZ42193.1"/>
    </source>
</evidence>
<protein>
    <submittedName>
        <fullName evidence="2">TIR domain-containing protein</fullName>
    </submittedName>
</protein>
<dbReference type="KEGG" id="saqt:GJV85_08735"/>
<dbReference type="PROSITE" id="PS50104">
    <property type="entry name" value="TIR"/>
    <property type="match status" value="1"/>
</dbReference>
<dbReference type="Gene3D" id="3.40.50.10140">
    <property type="entry name" value="Toll/interleukin-1 receptor homology (TIR) domain"/>
    <property type="match status" value="1"/>
</dbReference>